<dbReference type="InterPro" id="IPR057023">
    <property type="entry name" value="PTP-SAK"/>
</dbReference>
<dbReference type="PROSITE" id="PS50056">
    <property type="entry name" value="TYR_PHOSPHATASE_2"/>
    <property type="match status" value="1"/>
</dbReference>
<protein>
    <recommendedName>
        <fullName evidence="2">Tyrosine specific protein phosphatases domain-containing protein</fullName>
    </recommendedName>
</protein>
<dbReference type="SUPFAM" id="SSF52799">
    <property type="entry name" value="(Phosphotyrosine protein) phosphatases II"/>
    <property type="match status" value="1"/>
</dbReference>
<feature type="domain" description="Tyrosine specific protein phosphatases" evidence="2">
    <location>
        <begin position="173"/>
        <end position="264"/>
    </location>
</feature>
<dbReference type="OrthoDB" id="432447at2759"/>
<comment type="caution">
    <text evidence="3">The sequence shown here is derived from an EMBL/GenBank/DDBJ whole genome shotgun (WGS) entry which is preliminary data.</text>
</comment>
<accession>A0A550D093</accession>
<dbReference type="InterPro" id="IPR029021">
    <property type="entry name" value="Prot-tyrosine_phosphatase-like"/>
</dbReference>
<dbReference type="InterPro" id="IPR027417">
    <property type="entry name" value="P-loop_NTPase"/>
</dbReference>
<proteinExistence type="predicted"/>
<evidence type="ECO:0000259" key="2">
    <source>
        <dbReference type="PROSITE" id="PS50056"/>
    </source>
</evidence>
<dbReference type="Pfam" id="PF22784">
    <property type="entry name" value="PTP-SAK"/>
    <property type="match status" value="1"/>
</dbReference>
<keyword evidence="4" id="KW-1185">Reference proteome</keyword>
<dbReference type="Gene3D" id="3.40.50.300">
    <property type="entry name" value="P-loop containing nucleotide triphosphate hydrolases"/>
    <property type="match status" value="1"/>
</dbReference>
<gene>
    <name evidence="3" type="ORF">BD626DRAFT_625633</name>
</gene>
<dbReference type="STRING" id="97359.A0A550D093"/>
<evidence type="ECO:0000256" key="1">
    <source>
        <dbReference type="ARBA" id="ARBA00022801"/>
    </source>
</evidence>
<dbReference type="SMART" id="SM00404">
    <property type="entry name" value="PTPc_motif"/>
    <property type="match status" value="1"/>
</dbReference>
<dbReference type="InterPro" id="IPR003595">
    <property type="entry name" value="Tyr_Pase_cat"/>
</dbReference>
<dbReference type="InterPro" id="IPR000387">
    <property type="entry name" value="Tyr_Pase_dom"/>
</dbReference>
<dbReference type="PANTHER" id="PTHR43883">
    <property type="entry name" value="SLR0207 PROTEIN"/>
    <property type="match status" value="1"/>
</dbReference>
<dbReference type="SUPFAM" id="SSF56091">
    <property type="entry name" value="DNA ligase/mRNA capping enzyme, catalytic domain"/>
    <property type="match status" value="1"/>
</dbReference>
<dbReference type="EMBL" id="VDMD01000001">
    <property type="protein sequence ID" value="TRM70461.1"/>
    <property type="molecule type" value="Genomic_DNA"/>
</dbReference>
<dbReference type="GO" id="GO:0140096">
    <property type="term" value="F:catalytic activity, acting on a protein"/>
    <property type="evidence" value="ECO:0007669"/>
    <property type="project" value="UniProtKB-ARBA"/>
</dbReference>
<dbReference type="PANTHER" id="PTHR43883:SF1">
    <property type="entry name" value="GLUCONOKINASE"/>
    <property type="match status" value="1"/>
</dbReference>
<organism evidence="3 4">
    <name type="scientific">Schizophyllum amplum</name>
    <dbReference type="NCBI Taxonomy" id="97359"/>
    <lineage>
        <taxon>Eukaryota</taxon>
        <taxon>Fungi</taxon>
        <taxon>Dikarya</taxon>
        <taxon>Basidiomycota</taxon>
        <taxon>Agaricomycotina</taxon>
        <taxon>Agaricomycetes</taxon>
        <taxon>Agaricomycetidae</taxon>
        <taxon>Agaricales</taxon>
        <taxon>Schizophyllaceae</taxon>
        <taxon>Schizophyllum</taxon>
    </lineage>
</organism>
<name>A0A550D093_9AGAR</name>
<dbReference type="InterPro" id="IPR021122">
    <property type="entry name" value="RNA_ligase_dom_REL/Rnl2"/>
</dbReference>
<evidence type="ECO:0000313" key="4">
    <source>
        <dbReference type="Proteomes" id="UP000320762"/>
    </source>
</evidence>
<dbReference type="AlphaFoldDB" id="A0A550D093"/>
<dbReference type="GO" id="GO:0016791">
    <property type="term" value="F:phosphatase activity"/>
    <property type="evidence" value="ECO:0007669"/>
    <property type="project" value="UniProtKB-ARBA"/>
</dbReference>
<dbReference type="Pfam" id="PF09414">
    <property type="entry name" value="RNA_ligase"/>
    <property type="match status" value="1"/>
</dbReference>
<reference evidence="3 4" key="1">
    <citation type="journal article" date="2019" name="New Phytol.">
        <title>Comparative genomics reveals unique wood-decay strategies and fruiting body development in the Schizophyllaceae.</title>
        <authorList>
            <person name="Almasi E."/>
            <person name="Sahu N."/>
            <person name="Krizsan K."/>
            <person name="Balint B."/>
            <person name="Kovacs G.M."/>
            <person name="Kiss B."/>
            <person name="Cseklye J."/>
            <person name="Drula E."/>
            <person name="Henrissat B."/>
            <person name="Nagy I."/>
            <person name="Chovatia M."/>
            <person name="Adam C."/>
            <person name="LaButti K."/>
            <person name="Lipzen A."/>
            <person name="Riley R."/>
            <person name="Grigoriev I.V."/>
            <person name="Nagy L.G."/>
        </authorList>
    </citation>
    <scope>NUCLEOTIDE SEQUENCE [LARGE SCALE GENOMIC DNA]</scope>
    <source>
        <strain evidence="3 4">NL-1724</strain>
    </source>
</reference>
<dbReference type="Gene3D" id="3.30.470.30">
    <property type="entry name" value="DNA ligase/mRNA capping enzyme"/>
    <property type="match status" value="1"/>
</dbReference>
<dbReference type="InterPro" id="IPR052732">
    <property type="entry name" value="Cell-binding_unc_protein"/>
</dbReference>
<evidence type="ECO:0000313" key="3">
    <source>
        <dbReference type="EMBL" id="TRM70461.1"/>
    </source>
</evidence>
<dbReference type="Gene3D" id="3.90.190.10">
    <property type="entry name" value="Protein tyrosine phosphatase superfamily"/>
    <property type="match status" value="1"/>
</dbReference>
<dbReference type="Proteomes" id="UP000320762">
    <property type="component" value="Unassembled WGS sequence"/>
</dbReference>
<sequence>MPCLAVPLPELPRSRAFTAHCFGDVEQASKFALRLICADRTSHKGFLRLADASRKTEKHKLAMLAYAQAWERAEEERVEGLPSGDLFLPHELDNLPTKSEVTRILLAPWTDALRLAVSDLAFATLFSLEPRTRLVAEDIALLASPHIGIRRVLTLTKEQPLPASWFMGTMVKNTFLPITNEHAPSIEEMDIVVRLLLDEENVPLLVHCGGGKGRAGTVAACHLATFGFAKADRTLTQPTMSATEAIATLRAIRPGSVETRAQEAFVSRYCSTLWKRRAILPPAPAEPPPSAVLLRVSSLPTPTFSFVGLPGAGKTPTAPTGSHLQGTEKPVCVLFDYPSTLCIARAQERAGHPTLPPGGRVRAAVAQMAEQFQRPTLNEGFAAIAVVRSLAAADELVRRLSPPAGLFKFPRTAHLLDLGGAADDDVVLAQTPVVPPDTTVVITEKLDGANMGFSLGADGQLLAQNRSHYVHAGSHAQFRALNIWLATHSAGLRNVLGCDARYPERYVLFGEWLAARHSVGYSRLPGRFVAFDLYDRARDAWLGRKVMKAALAKTSIPMVPLLHTGKMPSNEELLATVTRQSSFSDETAEGIVVKMERGGLIVFRGKVVRADFIAGNEHWTHHKLEQNQIAEQTID</sequence>
<keyword evidence="1" id="KW-0378">Hydrolase</keyword>